<accession>A0ABW7AKT4</accession>
<sequence length="108" mass="11927">MMAGAIGLSPDKIWTSAGWLFDWTIRFIAREVGDPQLTATVEEILRENLGLLDLDRLPAGLRETVLRKLRDDLVPVAAATLPNSVPERQEVLDYLGGLAQLARELSES</sequence>
<reference evidence="1 2" key="1">
    <citation type="submission" date="2024-10" db="EMBL/GenBank/DDBJ databases">
        <authorList>
            <person name="Topkara A.R."/>
            <person name="Saygin H."/>
        </authorList>
    </citation>
    <scope>NUCLEOTIDE SEQUENCE [LARGE SCALE GENOMIC DNA]</scope>
    <source>
        <strain evidence="1 2">M3C6</strain>
    </source>
</reference>
<keyword evidence="2" id="KW-1185">Reference proteome</keyword>
<gene>
    <name evidence="1" type="ORF">ACFLIM_32755</name>
</gene>
<evidence type="ECO:0000313" key="1">
    <source>
        <dbReference type="EMBL" id="MFG1707990.1"/>
    </source>
</evidence>
<comment type="caution">
    <text evidence="1">The sequence shown here is derived from an EMBL/GenBank/DDBJ whole genome shotgun (WGS) entry which is preliminary data.</text>
</comment>
<evidence type="ECO:0000313" key="2">
    <source>
        <dbReference type="Proteomes" id="UP001603978"/>
    </source>
</evidence>
<name>A0ABW7AKT4_9ACTN</name>
<dbReference type="EMBL" id="JBICRM010000024">
    <property type="protein sequence ID" value="MFG1707990.1"/>
    <property type="molecule type" value="Genomic_DNA"/>
</dbReference>
<dbReference type="RefSeq" id="WP_393172114.1">
    <property type="nucleotide sequence ID" value="NZ_JBICRM010000024.1"/>
</dbReference>
<proteinExistence type="predicted"/>
<organism evidence="1 2">
    <name type="scientific">Nonomuraea marmarensis</name>
    <dbReference type="NCBI Taxonomy" id="3351344"/>
    <lineage>
        <taxon>Bacteria</taxon>
        <taxon>Bacillati</taxon>
        <taxon>Actinomycetota</taxon>
        <taxon>Actinomycetes</taxon>
        <taxon>Streptosporangiales</taxon>
        <taxon>Streptosporangiaceae</taxon>
        <taxon>Nonomuraea</taxon>
    </lineage>
</organism>
<dbReference type="Proteomes" id="UP001603978">
    <property type="component" value="Unassembled WGS sequence"/>
</dbReference>
<protein>
    <submittedName>
        <fullName evidence="1">Uncharacterized protein</fullName>
    </submittedName>
</protein>